<organism evidence="2 3">
    <name type="scientific">Mycoplasmopsis fermentans (strain M64)</name>
    <name type="common">Mycoplasma fermentans</name>
    <dbReference type="NCBI Taxonomy" id="943945"/>
    <lineage>
        <taxon>Bacteria</taxon>
        <taxon>Bacillati</taxon>
        <taxon>Mycoplasmatota</taxon>
        <taxon>Mycoplasmoidales</taxon>
        <taxon>Metamycoplasmataceae</taxon>
        <taxon>Mycoplasmopsis</taxon>
    </lineage>
</organism>
<dbReference type="InterPro" id="IPR021484">
    <property type="entry name" value="DUF3137"/>
</dbReference>
<evidence type="ECO:0000256" key="1">
    <source>
        <dbReference type="SAM" id="Phobius"/>
    </source>
</evidence>
<sequence length="365" mass="42149">MGVTTKPKSYLDFVNENLQSFKEIVSNSFDSVIKNKKNILSKLKILLIVSIVLLVLGGIGLILSFFFFIKTNSKNTAIFAGLIISAIVTGIGSIVLSVFLGKRKKLFKELKHVLDKEKLFDKAFEKLSYKAIDPNDPEQAQLLEKFKQGYDKNRDCLDWVDHIPGAYWIPSDANVDSTGKIYFVMDKNENPWVIQTVRYHWVREERDLKGNITIRHIYDYATLFEGIFYSLPKSKNFTLAIGNRCGLTNNLKQNIKYENQEFDKLFKAYCSDSLKGHNIYQPYPMEITLEHCKQNKSYVKSFGMLLDDQNIKCWVRPRGSILEIDMPSNTINKDKIVKTVCKDILEDTYSVYWLFSLLTIPGYFN</sequence>
<dbReference type="EMBL" id="CP002458">
    <property type="protein sequence ID" value="ADV34102.1"/>
    <property type="molecule type" value="Genomic_DNA"/>
</dbReference>
<evidence type="ECO:0000313" key="2">
    <source>
        <dbReference type="EMBL" id="ADV34102.1"/>
    </source>
</evidence>
<dbReference type="Pfam" id="PF11335">
    <property type="entry name" value="DUF3137"/>
    <property type="match status" value="1"/>
</dbReference>
<dbReference type="AlphaFoldDB" id="A0AB32XAK2"/>
<keyword evidence="1" id="KW-1133">Transmembrane helix</keyword>
<proteinExistence type="predicted"/>
<dbReference type="Proteomes" id="UP000007473">
    <property type="component" value="Chromosome"/>
</dbReference>
<accession>A0AB32XAK2</accession>
<dbReference type="KEGG" id="mfm:MfeM64YM_0092"/>
<keyword evidence="1" id="KW-0472">Membrane</keyword>
<feature type="transmembrane region" description="Helical" evidence="1">
    <location>
        <begin position="75"/>
        <end position="101"/>
    </location>
</feature>
<evidence type="ECO:0000313" key="3">
    <source>
        <dbReference type="Proteomes" id="UP000007473"/>
    </source>
</evidence>
<feature type="transmembrane region" description="Helical" evidence="1">
    <location>
        <begin position="45"/>
        <end position="69"/>
    </location>
</feature>
<gene>
    <name evidence="2" type="ordered locus">MfeM64YM_0092</name>
</gene>
<evidence type="ECO:0008006" key="4">
    <source>
        <dbReference type="Google" id="ProtNLM"/>
    </source>
</evidence>
<reference evidence="2 3" key="1">
    <citation type="journal article" date="2011" name="J. Bacteriol.">
        <title>Genome sequence of the repetitive-sequence-rich Mycoplasma fermentans strain M64.</title>
        <authorList>
            <person name="Shu H.W."/>
            <person name="Liu T.T."/>
            <person name="Chang H.Y."/>
            <person name="Liu Y.M."/>
            <person name="Wu K.M."/>
            <person name="Shu H.Y."/>
            <person name="Tsai S.F."/>
            <person name="Hsiao K.J."/>
            <person name="Hu W.S."/>
            <person name="Ng W.V."/>
        </authorList>
    </citation>
    <scope>NUCLEOTIDE SEQUENCE [LARGE SCALE GENOMIC DNA]</scope>
    <source>
        <strain evidence="2 3">M64</strain>
    </source>
</reference>
<name>A0AB32XAK2_MYCFM</name>
<keyword evidence="1" id="KW-0812">Transmembrane</keyword>
<dbReference type="RefSeq" id="WP_013526645.1">
    <property type="nucleotide sequence ID" value="NC_014921.1"/>
</dbReference>
<protein>
    <recommendedName>
        <fullName evidence="4">DUF3137 domain-containing protein</fullName>
    </recommendedName>
</protein>